<dbReference type="PANTHER" id="PTHR43525:SF1">
    <property type="entry name" value="PROTEIN MALY"/>
    <property type="match status" value="1"/>
</dbReference>
<dbReference type="Proteomes" id="UP000050929">
    <property type="component" value="Unassembled WGS sequence"/>
</dbReference>
<keyword evidence="3" id="KW-0663">Pyridoxal phosphate</keyword>
<sequence length="388" mass="44773">MKYNFDNVIDRKNTYSTQWDYIADRFGRNDILPFSISDTDFPVPESVQTAIKKRIEHPIYGYSRWNHDDYKNSITCWYEKRDQATIDPEWIVYSPSVIFSVATFIRLLSNENEAVATFTPMYDAFYKVIEQNNRMLIPIRLGSAQSGYKIDWDSFEAVISQKQTKIFLLTNPHNPTGKVFTKEELERITQICDKYKVFVISDDIHKDIVYPGSKYIPITNITQKNVVICSSGSKTFNTPGLIGSYTFIPDEELKNAFLVELKDKNALSSVSILGMYAQMAAYSEEGVEYVDQLVPYLHENFMIIDKFLKEKFPMISFKIPQATYLAWMDVSKLNISMDELQDKLINKGKVGIMPGTTYGDSNYLRMNIACPKIKLEEGLKRMELGIRS</sequence>
<dbReference type="RefSeq" id="WP_057764131.1">
    <property type="nucleotide sequence ID" value="NZ_AZDG01000002.1"/>
</dbReference>
<dbReference type="InterPro" id="IPR004839">
    <property type="entry name" value="Aminotransferase_I/II_large"/>
</dbReference>
<dbReference type="PATRIC" id="fig|1423811.3.peg.969"/>
<keyword evidence="4" id="KW-0456">Lyase</keyword>
<evidence type="ECO:0000256" key="1">
    <source>
        <dbReference type="ARBA" id="ARBA00001933"/>
    </source>
</evidence>
<dbReference type="Pfam" id="PF00155">
    <property type="entry name" value="Aminotran_1_2"/>
    <property type="match status" value="1"/>
</dbReference>
<evidence type="ECO:0000256" key="2">
    <source>
        <dbReference type="ARBA" id="ARBA00012224"/>
    </source>
</evidence>
<evidence type="ECO:0000256" key="4">
    <source>
        <dbReference type="ARBA" id="ARBA00023239"/>
    </source>
</evidence>
<dbReference type="Gene3D" id="3.40.640.10">
    <property type="entry name" value="Type I PLP-dependent aspartate aminotransferase-like (Major domain)"/>
    <property type="match status" value="1"/>
</dbReference>
<feature type="domain" description="Aminotransferase class I/classII large" evidence="6">
    <location>
        <begin position="30"/>
        <end position="381"/>
    </location>
</feature>
<dbReference type="AlphaFoldDB" id="A0A0R1J2T8"/>
<dbReference type="EC" id="4.4.1.13" evidence="2"/>
<dbReference type="CDD" id="cd00609">
    <property type="entry name" value="AAT_like"/>
    <property type="match status" value="1"/>
</dbReference>
<dbReference type="InterPro" id="IPR051798">
    <property type="entry name" value="Class-II_PLP-Dep_Aminotrans"/>
</dbReference>
<dbReference type="STRING" id="1423811.FC72_GL000957"/>
<keyword evidence="8" id="KW-1185">Reference proteome</keyword>
<evidence type="ECO:0000313" key="8">
    <source>
        <dbReference type="Proteomes" id="UP000050929"/>
    </source>
</evidence>
<dbReference type="NCBIfam" id="TIGR04350">
    <property type="entry name" value="C_S_lyase_PatB"/>
    <property type="match status" value="1"/>
</dbReference>
<evidence type="ECO:0000256" key="5">
    <source>
        <dbReference type="ARBA" id="ARBA00037974"/>
    </source>
</evidence>
<comment type="cofactor">
    <cofactor evidence="1">
        <name>pyridoxal 5'-phosphate</name>
        <dbReference type="ChEBI" id="CHEBI:597326"/>
    </cofactor>
</comment>
<dbReference type="InterPro" id="IPR015421">
    <property type="entry name" value="PyrdxlP-dep_Trfase_major"/>
</dbReference>
<dbReference type="PANTHER" id="PTHR43525">
    <property type="entry name" value="PROTEIN MALY"/>
    <property type="match status" value="1"/>
</dbReference>
<reference evidence="7 8" key="1">
    <citation type="journal article" date="2015" name="Genome Announc.">
        <title>Expanding the biotechnology potential of lactobacilli through comparative genomics of 213 strains and associated genera.</title>
        <authorList>
            <person name="Sun Z."/>
            <person name="Harris H.M."/>
            <person name="McCann A."/>
            <person name="Guo C."/>
            <person name="Argimon S."/>
            <person name="Zhang W."/>
            <person name="Yang X."/>
            <person name="Jeffery I.B."/>
            <person name="Cooney J.C."/>
            <person name="Kagawa T.F."/>
            <person name="Liu W."/>
            <person name="Song Y."/>
            <person name="Salvetti E."/>
            <person name="Wrobel A."/>
            <person name="Rasinkangas P."/>
            <person name="Parkhill J."/>
            <person name="Rea M.C."/>
            <person name="O'Sullivan O."/>
            <person name="Ritari J."/>
            <person name="Douillard F.P."/>
            <person name="Paul Ross R."/>
            <person name="Yang R."/>
            <person name="Briner A.E."/>
            <person name="Felis G.E."/>
            <person name="de Vos W.M."/>
            <person name="Barrangou R."/>
            <person name="Klaenhammer T.R."/>
            <person name="Caufield P.W."/>
            <person name="Cui Y."/>
            <person name="Zhang H."/>
            <person name="O'Toole P.W."/>
        </authorList>
    </citation>
    <scope>NUCLEOTIDE SEQUENCE [LARGE SCALE GENOMIC DNA]</scope>
    <source>
        <strain evidence="7 8">DSM 20183</strain>
    </source>
</reference>
<dbReference type="GO" id="GO:0047804">
    <property type="term" value="F:cysteine-S-conjugate beta-lyase activity"/>
    <property type="evidence" value="ECO:0007669"/>
    <property type="project" value="UniProtKB-EC"/>
</dbReference>
<gene>
    <name evidence="7" type="ORF">FC72_GL000957</name>
</gene>
<dbReference type="InterPro" id="IPR015424">
    <property type="entry name" value="PyrdxlP-dep_Trfase"/>
</dbReference>
<proteinExistence type="inferred from homology"/>
<dbReference type="GO" id="GO:0030170">
    <property type="term" value="F:pyridoxal phosphate binding"/>
    <property type="evidence" value="ECO:0007669"/>
    <property type="project" value="InterPro"/>
</dbReference>
<keyword evidence="7" id="KW-0808">Transferase</keyword>
<keyword evidence="7" id="KW-0032">Aminotransferase</keyword>
<comment type="caution">
    <text evidence="7">The sequence shown here is derived from an EMBL/GenBank/DDBJ whole genome shotgun (WGS) entry which is preliminary data.</text>
</comment>
<evidence type="ECO:0000313" key="7">
    <source>
        <dbReference type="EMBL" id="KRK65487.1"/>
    </source>
</evidence>
<dbReference type="InterPro" id="IPR015422">
    <property type="entry name" value="PyrdxlP-dep_Trfase_small"/>
</dbReference>
<comment type="similarity">
    <text evidence="5">Belongs to the class-II pyridoxal-phosphate-dependent aminotransferase family. MalY/PatB cystathionine beta-lyase subfamily.</text>
</comment>
<dbReference type="InterPro" id="IPR027619">
    <property type="entry name" value="C-S_lyase_PatB-like"/>
</dbReference>
<evidence type="ECO:0000256" key="3">
    <source>
        <dbReference type="ARBA" id="ARBA00022898"/>
    </source>
</evidence>
<protein>
    <recommendedName>
        <fullName evidence="2">cysteine-S-conjugate beta-lyase</fullName>
        <ecNumber evidence="2">4.4.1.13</ecNumber>
    </recommendedName>
</protein>
<dbReference type="OrthoDB" id="9802872at2"/>
<organism evidence="7 8">
    <name type="scientific">Companilactobacillus tucceti DSM 20183</name>
    <dbReference type="NCBI Taxonomy" id="1423811"/>
    <lineage>
        <taxon>Bacteria</taxon>
        <taxon>Bacillati</taxon>
        <taxon>Bacillota</taxon>
        <taxon>Bacilli</taxon>
        <taxon>Lactobacillales</taxon>
        <taxon>Lactobacillaceae</taxon>
        <taxon>Companilactobacillus</taxon>
    </lineage>
</organism>
<accession>A0A0R1J2T8</accession>
<evidence type="ECO:0000259" key="6">
    <source>
        <dbReference type="Pfam" id="PF00155"/>
    </source>
</evidence>
<dbReference type="Gene3D" id="3.90.1150.10">
    <property type="entry name" value="Aspartate Aminotransferase, domain 1"/>
    <property type="match status" value="1"/>
</dbReference>
<dbReference type="GO" id="GO:0008483">
    <property type="term" value="F:transaminase activity"/>
    <property type="evidence" value="ECO:0007669"/>
    <property type="project" value="UniProtKB-KW"/>
</dbReference>
<name>A0A0R1J2T8_9LACO</name>
<dbReference type="EMBL" id="AZDG01000002">
    <property type="protein sequence ID" value="KRK65487.1"/>
    <property type="molecule type" value="Genomic_DNA"/>
</dbReference>
<dbReference type="SUPFAM" id="SSF53383">
    <property type="entry name" value="PLP-dependent transferases"/>
    <property type="match status" value="1"/>
</dbReference>